<accession>A0A4Y7NGX2</accession>
<dbReference type="GO" id="GO:0043130">
    <property type="term" value="F:ubiquitin binding"/>
    <property type="evidence" value="ECO:0007669"/>
    <property type="project" value="InterPro"/>
</dbReference>
<dbReference type="GO" id="GO:0043162">
    <property type="term" value="P:ubiquitin-dependent protein catabolic process via the multivesicular body sorting pathway"/>
    <property type="evidence" value="ECO:0007669"/>
    <property type="project" value="InterPro"/>
</dbReference>
<feature type="region of interest" description="Disordered" evidence="1">
    <location>
        <begin position="563"/>
        <end position="584"/>
    </location>
</feature>
<dbReference type="Gene3D" id="1.20.120.1920">
    <property type="entry name" value="UBAP1 SOUBA domain"/>
    <property type="match status" value="1"/>
</dbReference>
<evidence type="ECO:0000256" key="1">
    <source>
        <dbReference type="SAM" id="MobiDB-lite"/>
    </source>
</evidence>
<feature type="compositionally biased region" description="Polar residues" evidence="1">
    <location>
        <begin position="279"/>
        <end position="299"/>
    </location>
</feature>
<evidence type="ECO:0000313" key="3">
    <source>
        <dbReference type="EMBL" id="SVE92448.1"/>
    </source>
</evidence>
<dbReference type="GO" id="GO:0000813">
    <property type="term" value="C:ESCRT I complex"/>
    <property type="evidence" value="ECO:0007669"/>
    <property type="project" value="InterPro"/>
</dbReference>
<dbReference type="InterPro" id="IPR038870">
    <property type="entry name" value="UBAP1"/>
</dbReference>
<dbReference type="SUPFAM" id="SSF46934">
    <property type="entry name" value="UBA-like"/>
    <property type="match status" value="1"/>
</dbReference>
<dbReference type="InterPro" id="IPR042575">
    <property type="entry name" value="UBAP1_C"/>
</dbReference>
<protein>
    <submittedName>
        <fullName evidence="3">EOG090X07V0</fullName>
    </submittedName>
</protein>
<dbReference type="InterPro" id="IPR009060">
    <property type="entry name" value="UBA-like_sf"/>
</dbReference>
<feature type="region of interest" description="Disordered" evidence="1">
    <location>
        <begin position="496"/>
        <end position="526"/>
    </location>
</feature>
<feature type="region of interest" description="Disordered" evidence="1">
    <location>
        <begin position="275"/>
        <end position="311"/>
    </location>
</feature>
<sequence length="613" mass="68025">MDRSGNMSANSYLAGVPVKISEKYRPPRRPTLPPGLCRFEPASHLFCENIDLIDETAALKLVASIRHLHEEETLKRKLKISSLENQEEDEKEIENMAADIAVTNIPHQSLSSLHALNGHIMQHTHKTMEVLTPIQSSTIEEKKKENFSTINLAEFESYSTNPFEEMELKTLNDKEELAMLLQPAQSTLYGLPYSNYNPSSIMPCFDRVPSAYQPIQQLNKTVDWIPNETMVFMEDNNKSPFGNVCPTTEELNQAIFRGNLRQAKSVPDLSDVNYGTGGSHVNNPSIAGSMSPTKRLSSRTPPPRLTSESITRPIPKPILNIQSTWERTLSPVEKRLVQQLQDMGFPRERSARAITRLGANEKDVVDQLLIIQKFEDFGHSIDRIEFALKVLKPCKELPKLLEEHLALVNQLSSLGFEQEKISSALVEAEHDLPTNKFPNVEPEVGAGKSNKTVIPKKPQWNISTRVTVEVNETIKPLPGTKKTLEDLRNAKKVRRVEADKVSSAGTVSPHLLPPAGYPSNSPAGSESWSNDIVGKVHHNNSSKVAGCLISGDNVYRNDTEKVSSKGTVSPHLLPPAGYPSNSPVGSESWSNDIVEKVHHNNSSLVAGCLNTTR</sequence>
<proteinExistence type="evidence at transcript level"/>
<gene>
    <name evidence="3" type="primary">EOG090X07V0</name>
</gene>
<feature type="domain" description="UBA" evidence="2">
    <location>
        <begin position="331"/>
        <end position="371"/>
    </location>
</feature>
<dbReference type="PROSITE" id="PS50030">
    <property type="entry name" value="UBA"/>
    <property type="match status" value="1"/>
</dbReference>
<dbReference type="AlphaFoldDB" id="A0A4Y7NGX2"/>
<dbReference type="InterPro" id="IPR015940">
    <property type="entry name" value="UBA"/>
</dbReference>
<dbReference type="PANTHER" id="PTHR15960">
    <property type="entry name" value="LD44032P"/>
    <property type="match status" value="1"/>
</dbReference>
<dbReference type="PANTHER" id="PTHR15960:SF5">
    <property type="entry name" value="LD44032P"/>
    <property type="match status" value="1"/>
</dbReference>
<organism evidence="3">
    <name type="scientific">Megafenestra aurita</name>
    <dbReference type="NCBI Taxonomy" id="2291010"/>
    <lineage>
        <taxon>Eukaryota</taxon>
        <taxon>Metazoa</taxon>
        <taxon>Ecdysozoa</taxon>
        <taxon>Arthropoda</taxon>
        <taxon>Crustacea</taxon>
        <taxon>Branchiopoda</taxon>
        <taxon>Diplostraca</taxon>
        <taxon>Cladocera</taxon>
        <taxon>Anomopoda</taxon>
        <taxon>Daphniidae</taxon>
        <taxon>Megafenestra</taxon>
    </lineage>
</organism>
<evidence type="ECO:0000259" key="2">
    <source>
        <dbReference type="PROSITE" id="PS50030"/>
    </source>
</evidence>
<name>A0A4Y7NGX2_9CRUS</name>
<dbReference type="EMBL" id="LR022829">
    <property type="protein sequence ID" value="SVE92448.1"/>
    <property type="molecule type" value="mRNA"/>
</dbReference>
<reference evidence="3" key="1">
    <citation type="submission" date="2018-08" db="EMBL/GenBank/DDBJ databases">
        <authorList>
            <person name="Cornetti L."/>
        </authorList>
    </citation>
    <scope>NUCLEOTIDE SEQUENCE</scope>
    <source>
        <strain evidence="3">CH-H-2</strain>
    </source>
</reference>